<dbReference type="SUPFAM" id="SSF53474">
    <property type="entry name" value="alpha/beta-Hydrolases"/>
    <property type="match status" value="1"/>
</dbReference>
<protein>
    <submittedName>
        <fullName evidence="4">Pectin acetylesterase 7-like</fullName>
    </submittedName>
</protein>
<dbReference type="KEGG" id="aten:116297799"/>
<dbReference type="GeneID" id="116297799"/>
<dbReference type="Pfam" id="PF03283">
    <property type="entry name" value="PAE"/>
    <property type="match status" value="1"/>
</dbReference>
<proteinExistence type="inferred from homology"/>
<reference evidence="4" key="1">
    <citation type="submission" date="2025-08" db="UniProtKB">
        <authorList>
            <consortium name="RefSeq"/>
        </authorList>
    </citation>
    <scope>IDENTIFICATION</scope>
    <source>
        <tissue evidence="4">Tentacle</tissue>
    </source>
</reference>
<dbReference type="AlphaFoldDB" id="A0A6P8I370"/>
<organism evidence="3 4">
    <name type="scientific">Actinia tenebrosa</name>
    <name type="common">Australian red waratah sea anemone</name>
    <dbReference type="NCBI Taxonomy" id="6105"/>
    <lineage>
        <taxon>Eukaryota</taxon>
        <taxon>Metazoa</taxon>
        <taxon>Cnidaria</taxon>
        <taxon>Anthozoa</taxon>
        <taxon>Hexacorallia</taxon>
        <taxon>Actiniaria</taxon>
        <taxon>Actiniidae</taxon>
        <taxon>Actinia</taxon>
    </lineage>
</organism>
<dbReference type="GO" id="GO:0016787">
    <property type="term" value="F:hydrolase activity"/>
    <property type="evidence" value="ECO:0007669"/>
    <property type="project" value="InterPro"/>
</dbReference>
<dbReference type="InParanoid" id="A0A6P8I370"/>
<dbReference type="RefSeq" id="XP_031561956.1">
    <property type="nucleotide sequence ID" value="XM_031706096.1"/>
</dbReference>
<dbReference type="InterPro" id="IPR004963">
    <property type="entry name" value="PAE/NOTUM"/>
</dbReference>
<gene>
    <name evidence="4" type="primary">LOC116297799</name>
</gene>
<dbReference type="OrthoDB" id="2015280at2759"/>
<accession>A0A6P8I370</accession>
<dbReference type="Proteomes" id="UP000515163">
    <property type="component" value="Unplaced"/>
</dbReference>
<dbReference type="InterPro" id="IPR029058">
    <property type="entry name" value="AB_hydrolase_fold"/>
</dbReference>
<comment type="similarity">
    <text evidence="1">Belongs to the pectinacetylesterase family. Notum subfamily.</text>
</comment>
<dbReference type="PANTHER" id="PTHR21562">
    <property type="entry name" value="NOTUM-RELATED"/>
    <property type="match status" value="1"/>
</dbReference>
<feature type="signal peptide" evidence="2">
    <location>
        <begin position="1"/>
        <end position="18"/>
    </location>
</feature>
<dbReference type="PANTHER" id="PTHR21562:SF67">
    <property type="entry name" value="PECTIN ACETYLESTERASE"/>
    <property type="match status" value="1"/>
</dbReference>
<evidence type="ECO:0000256" key="1">
    <source>
        <dbReference type="ARBA" id="ARBA00010213"/>
    </source>
</evidence>
<sequence>MRKMRVWILLIILGLVLSGNTNSVTEKLNKKRVQRSNSRALTTMIQQDQTSLKSEEIDIVTELFNVNKKSADLILGNLLAKHRRTAYKPRERRENMKENGFGKKRGNGFQDFSRRTSSIYYKEARVDEARKICRSDANTDLYTLKRYPKPLEYERIILKDARSSKALCLDGTPAVYFLRKSKARNQGKRWIIFFPGGAWCSSKEPCFTRSQTDLGSSKYFPSLAKQGGILSSNRSKNPYFYDWNVLYLQYCDGSSFMGNVEQPVLHGKVYLYSRGFTILNAFLDEIIPKYLSKAREVVVVGISAGALGVLANADLISSRIPQAIKVHFVSDGGFFVDVRCRDKQYVFSRWMKSLHVFHNITSALLQDCMVSFKRQEWMCLMPENILRFTKSSIAIINSMTDAWQLVNLKGAECGYAPRSCDNYELGLAQQLRNSMTKSLNPITGMENISLFLYSCIRHCMIHQYKSWRFLKVGSMTLEKFVYDFVSGEKNVQLIEDRNGNPVCTL</sequence>
<evidence type="ECO:0000313" key="4">
    <source>
        <dbReference type="RefSeq" id="XP_031561956.1"/>
    </source>
</evidence>
<evidence type="ECO:0000313" key="3">
    <source>
        <dbReference type="Proteomes" id="UP000515163"/>
    </source>
</evidence>
<name>A0A6P8I370_ACTTE</name>
<keyword evidence="3" id="KW-1185">Reference proteome</keyword>
<feature type="chain" id="PRO_5028380250" evidence="2">
    <location>
        <begin position="19"/>
        <end position="505"/>
    </location>
</feature>
<evidence type="ECO:0000256" key="2">
    <source>
        <dbReference type="SAM" id="SignalP"/>
    </source>
</evidence>
<keyword evidence="2" id="KW-0732">Signal</keyword>